<name>A0A7V4U082_CALAY</name>
<evidence type="ECO:0000259" key="1">
    <source>
        <dbReference type="Pfam" id="PF13860"/>
    </source>
</evidence>
<accession>A0A7V4U082</accession>
<gene>
    <name evidence="2" type="ORF">ENK44_08000</name>
</gene>
<dbReference type="Proteomes" id="UP000885779">
    <property type="component" value="Unassembled WGS sequence"/>
</dbReference>
<evidence type="ECO:0000313" key="2">
    <source>
        <dbReference type="EMBL" id="HGY55626.1"/>
    </source>
</evidence>
<sequence>MRAIDTKNNTVLKLFSSVFLFVLLGNFLYAQTTYYSQGSANFSVTTNWNTARDGSGTNPGNFTSGDNFVIQNTHTITVDAFTNNLNDVTVETGGTLDMNGNSLDVNGNMTVDGTLQDLVYATSRNLAIAGNLSVSGTLSYVSIIFDGSTSQVISGAGTIDFYYVEFANTGGAGVAVSNTSSTQSYTQIIVSAGTFEPSNTWNTSSVNATTVTKISITGGTFTAQNPSKFTFTATHTVPPPVYATITISNTAGTPSTTTFYDLEFNSSATGNTLNFSNTNSANYQIDGTFDFTGSAKGQISTTNANITYGTSGTLKYSVTGDVDPDEWPTAGVPNVVLQSGTVTIPTGTFEVDNKLTRINGAVSLTGTLQYDPNNVTTLEYAPSPAAAVTVGGEWPSTNGPSNVTINNSGNTVTAGAAKQIPRTLSMTAGTLDMGANNLTILGTLSGSDLADGGTVTSTGTIKMGNGTGAQENQTISGNLTLSNLTIDKADTDGSNTVTISGNPTITNNFIVTNGDVVAQGTVTITSGQLQLDNASTFTVSSGALDAATIVLNSTSTFTTGGKQITNITSITAADSSVFEFNGTATETTPLSSVTFGKVNMNNTAGLNINGTVTINGRLIFSQDATVNTSSTNILIIGSGGSITGASSARFVNGPLRKAFASGAQSFTFPVGYSSTYHPATFEYLTNDVSTSVIEVEAVLGDPGGTAPSGISSIATSHHYTVFERGTAGTFTYNFTGHYQGTGFSPETRNQLLRQNGAGPTYAYDNSTAQTVNTTDKTVKINDALSALPTNDGIFAFGAGGAAVAWDGGAGDGLWSSALNWDSDAVPTSADDVTIDDAAGVTVTIGGTTSAEAQSLTIGNGSGSDVILVISSSSTSPLTVTNALTVNSEGEIRFSAANGDISAGSTSFDNASLVEYQSRTIPVDSYGNLVINGATGTSGTGTITVADSLEKKGSGSFTAANAFTVSGNYRNTAGTATYNGGLTFNGSTFTVTSGTVSGTITFSGSSAQSIAGGGTEIAFTNLTLNNSNGLTLNNPISISGTLTLTSGLINTDETNVLAIGSSGAISNYDATHYINGPMKSSNTTDMIFPIGKNGEYRPVRLYDSGSSVTPTVRFEMFVGNPGGSPGTGVNNISTVRYWKGLVTNGSFNGRVELNWGSNDGVDGTLTDLVVTRSTTGQTGTYENIGNFNRSGDSNSGTIQSNDTDIRSTAADYFTFGSQTGDNSLPVELVSFEAITDVGNVTLKWETASELNNMGFNVYRALSGKEEEWVTVNNELIPGQGTYPNETQYSFTDNGVESGRTYLYKLESVSLTGVRVEEKVIEVAVPFPDQYALFNNYPNPFNPKTTIRFQLPETQQVKVVIYDIRGSVVKTLVNNDVYNAGDHRVVWDATDERGNRVASGMYIYSFQAGKFNKIGKMILLK</sequence>
<dbReference type="Pfam" id="PF13860">
    <property type="entry name" value="FlgD_ig"/>
    <property type="match status" value="1"/>
</dbReference>
<dbReference type="Gene3D" id="2.60.40.4070">
    <property type="match status" value="1"/>
</dbReference>
<proteinExistence type="predicted"/>
<dbReference type="InterPro" id="IPR013783">
    <property type="entry name" value="Ig-like_fold"/>
</dbReference>
<dbReference type="InterPro" id="IPR025965">
    <property type="entry name" value="FlgD/Vpr_Ig-like"/>
</dbReference>
<comment type="caution">
    <text evidence="2">The sequence shown here is derived from an EMBL/GenBank/DDBJ whole genome shotgun (WGS) entry which is preliminary data.</text>
</comment>
<dbReference type="Gene3D" id="2.60.40.10">
    <property type="entry name" value="Immunoglobulins"/>
    <property type="match status" value="1"/>
</dbReference>
<dbReference type="EMBL" id="DRQG01000074">
    <property type="protein sequence ID" value="HGY55626.1"/>
    <property type="molecule type" value="Genomic_DNA"/>
</dbReference>
<protein>
    <submittedName>
        <fullName evidence="2">T9SS type A sorting domain-containing protein</fullName>
    </submittedName>
</protein>
<dbReference type="InterPro" id="IPR026444">
    <property type="entry name" value="Secre_tail"/>
</dbReference>
<dbReference type="NCBIfam" id="TIGR04183">
    <property type="entry name" value="Por_Secre_tail"/>
    <property type="match status" value="1"/>
</dbReference>
<feature type="domain" description="FlgD/Vpr Ig-like" evidence="1">
    <location>
        <begin position="1343"/>
        <end position="1405"/>
    </location>
</feature>
<organism evidence="2">
    <name type="scientific">Caldithrix abyssi</name>
    <dbReference type="NCBI Taxonomy" id="187145"/>
    <lineage>
        <taxon>Bacteria</taxon>
        <taxon>Pseudomonadati</taxon>
        <taxon>Calditrichota</taxon>
        <taxon>Calditrichia</taxon>
        <taxon>Calditrichales</taxon>
        <taxon>Calditrichaceae</taxon>
        <taxon>Caldithrix</taxon>
    </lineage>
</organism>
<reference evidence="2" key="1">
    <citation type="journal article" date="2020" name="mSystems">
        <title>Genome- and Community-Level Interaction Insights into Carbon Utilization and Element Cycling Functions of Hydrothermarchaeota in Hydrothermal Sediment.</title>
        <authorList>
            <person name="Zhou Z."/>
            <person name="Liu Y."/>
            <person name="Xu W."/>
            <person name="Pan J."/>
            <person name="Luo Z.H."/>
            <person name="Li M."/>
        </authorList>
    </citation>
    <scope>NUCLEOTIDE SEQUENCE [LARGE SCALE GENOMIC DNA]</scope>
    <source>
        <strain evidence="2">HyVt-577</strain>
    </source>
</reference>